<dbReference type="SMART" id="SM00729">
    <property type="entry name" value="Elp3"/>
    <property type="match status" value="1"/>
</dbReference>
<dbReference type="PROSITE" id="PS51918">
    <property type="entry name" value="RADICAL_SAM"/>
    <property type="match status" value="1"/>
</dbReference>
<dbReference type="InterPro" id="IPR051198">
    <property type="entry name" value="BchE-like"/>
</dbReference>
<reference evidence="8" key="1">
    <citation type="journal article" date="2016" name="Sci. Rep.">
        <title>Triclosan Resistome from Metagenome Reveals Diverse Enoyl Acyl Carrier Protein Reductases and Selective Enrichment of Triclosan Resistance Genes.</title>
        <authorList>
            <person name="Khan R."/>
            <person name="Kong H.G."/>
            <person name="Jung Y.H."/>
            <person name="Choi J."/>
            <person name="Baek K.Y."/>
            <person name="Hwang E.C."/>
            <person name="Lee S.W."/>
        </authorList>
    </citation>
    <scope>NUCLEOTIDE SEQUENCE</scope>
</reference>
<feature type="domain" description="B12-binding" evidence="6">
    <location>
        <begin position="2"/>
        <end position="140"/>
    </location>
</feature>
<dbReference type="Gene3D" id="3.40.50.280">
    <property type="entry name" value="Cobalamin-binding domain"/>
    <property type="match status" value="1"/>
</dbReference>
<evidence type="ECO:0000313" key="8">
    <source>
        <dbReference type="EMBL" id="AOR51154.1"/>
    </source>
</evidence>
<protein>
    <submittedName>
        <fullName evidence="8">B12-binding domain-containing radical SAM protein</fullName>
    </submittedName>
</protein>
<dbReference type="Pfam" id="PF04055">
    <property type="entry name" value="Radical_SAM"/>
    <property type="match status" value="1"/>
</dbReference>
<dbReference type="SFLD" id="SFLDG01123">
    <property type="entry name" value="methyltransferase_(Class_B)"/>
    <property type="match status" value="1"/>
</dbReference>
<organism evidence="8">
    <name type="scientific">uncultured bacterium pAY4-1</name>
    <dbReference type="NCBI Taxonomy" id="1781157"/>
    <lineage>
        <taxon>Bacteria</taxon>
        <taxon>environmental samples</taxon>
    </lineage>
</organism>
<evidence type="ECO:0000256" key="3">
    <source>
        <dbReference type="ARBA" id="ARBA00022723"/>
    </source>
</evidence>
<dbReference type="SFLD" id="SFLDS00029">
    <property type="entry name" value="Radical_SAM"/>
    <property type="match status" value="1"/>
</dbReference>
<dbReference type="InterPro" id="IPR007197">
    <property type="entry name" value="rSAM"/>
</dbReference>
<dbReference type="CDD" id="cd02068">
    <property type="entry name" value="radical_SAM_B12_BD"/>
    <property type="match status" value="1"/>
</dbReference>
<dbReference type="InterPro" id="IPR023404">
    <property type="entry name" value="rSAM_horseshoe"/>
</dbReference>
<evidence type="ECO:0000259" key="7">
    <source>
        <dbReference type="PROSITE" id="PS51918"/>
    </source>
</evidence>
<dbReference type="InterPro" id="IPR006638">
    <property type="entry name" value="Elp3/MiaA/NifB-like_rSAM"/>
</dbReference>
<keyword evidence="3" id="KW-0479">Metal-binding</keyword>
<dbReference type="GO" id="GO:0051539">
    <property type="term" value="F:4 iron, 4 sulfur cluster binding"/>
    <property type="evidence" value="ECO:0007669"/>
    <property type="project" value="UniProtKB-KW"/>
</dbReference>
<dbReference type="Gene3D" id="3.80.30.20">
    <property type="entry name" value="tm_1862 like domain"/>
    <property type="match status" value="1"/>
</dbReference>
<evidence type="ECO:0000259" key="6">
    <source>
        <dbReference type="PROSITE" id="PS51332"/>
    </source>
</evidence>
<evidence type="ECO:0000256" key="4">
    <source>
        <dbReference type="ARBA" id="ARBA00023004"/>
    </source>
</evidence>
<dbReference type="GO" id="GO:0031419">
    <property type="term" value="F:cobalamin binding"/>
    <property type="evidence" value="ECO:0007669"/>
    <property type="project" value="InterPro"/>
</dbReference>
<dbReference type="PANTHER" id="PTHR43409:SF16">
    <property type="entry name" value="SLR0320 PROTEIN"/>
    <property type="match status" value="1"/>
</dbReference>
<proteinExistence type="predicted"/>
<dbReference type="SUPFAM" id="SSF102114">
    <property type="entry name" value="Radical SAM enzymes"/>
    <property type="match status" value="1"/>
</dbReference>
<dbReference type="InterPro" id="IPR006158">
    <property type="entry name" value="Cobalamin-bd"/>
</dbReference>
<dbReference type="GO" id="GO:0005829">
    <property type="term" value="C:cytosol"/>
    <property type="evidence" value="ECO:0007669"/>
    <property type="project" value="TreeGrafter"/>
</dbReference>
<keyword evidence="2" id="KW-0949">S-adenosyl-L-methionine</keyword>
<dbReference type="InterPro" id="IPR058240">
    <property type="entry name" value="rSAM_sf"/>
</dbReference>
<dbReference type="EMBL" id="KT982361">
    <property type="protein sequence ID" value="AOR51154.1"/>
    <property type="molecule type" value="Genomic_DNA"/>
</dbReference>
<dbReference type="SFLD" id="SFLDG01082">
    <property type="entry name" value="B12-binding_domain_containing"/>
    <property type="match status" value="1"/>
</dbReference>
<comment type="cofactor">
    <cofactor evidence="1">
        <name>[4Fe-4S] cluster</name>
        <dbReference type="ChEBI" id="CHEBI:49883"/>
    </cofactor>
</comment>
<accession>A0A1C9U4U7</accession>
<evidence type="ECO:0000256" key="5">
    <source>
        <dbReference type="ARBA" id="ARBA00023014"/>
    </source>
</evidence>
<feature type="domain" description="Radical SAM core" evidence="7">
    <location>
        <begin position="178"/>
        <end position="397"/>
    </location>
</feature>
<keyword evidence="4" id="KW-0408">Iron</keyword>
<evidence type="ECO:0000256" key="1">
    <source>
        <dbReference type="ARBA" id="ARBA00001966"/>
    </source>
</evidence>
<dbReference type="GO" id="GO:0046872">
    <property type="term" value="F:metal ion binding"/>
    <property type="evidence" value="ECO:0007669"/>
    <property type="project" value="UniProtKB-KW"/>
</dbReference>
<dbReference type="GO" id="GO:0003824">
    <property type="term" value="F:catalytic activity"/>
    <property type="evidence" value="ECO:0007669"/>
    <property type="project" value="InterPro"/>
</dbReference>
<dbReference type="Pfam" id="PF02310">
    <property type="entry name" value="B12-binding"/>
    <property type="match status" value="1"/>
</dbReference>
<dbReference type="PANTHER" id="PTHR43409">
    <property type="entry name" value="ANAEROBIC MAGNESIUM-PROTOPORPHYRIN IX MONOMETHYL ESTER CYCLASE-RELATED"/>
    <property type="match status" value="1"/>
</dbReference>
<name>A0A1C9U4U7_9BACT</name>
<sequence>MHLHLVTLHVKHSPQSVPLAAAFLHASVTAHFHHEASVQVTMADYVCGTAVETMAAGITATGAEIVGFSLYVWNRAEVARLVQQLRALAPGMILLGGGPEATAAPEGIMADAPFDFLVVGEGEGTLLEFLQRQLQGLPLDNLPGLLRRQAKGVIYPPLPSPLSLEKLPSPWLSGQLDAYIPDGVLWQLARGCSFACEFCFDGMGTRTVRRFPLERVTAELDYLVRHGVRQVFVLDSTFNQDLKRAKLILKMIREKAPQVHFHFEVRYEFLDAESAQLFAAIACSLQIGLQSASPRVLKTVGRTFDTKEFSRKITLLNHAGATFGFDLIYGLPGDSLAEFSKSLDFALGQYPNQLDIFPLAILPGTSLADKSEEMQLLHLPHPPYTILASPTFSVPDLAIARRLASACDIFYSRGKAVAWFNSIAAALKLSPSALLLAFADWIFAEIGHDPEPAEYADETIWSLQRRFLHDVFTRQHGEKLLPMALDLVDYHYYHAAIMQSPPPRTPKAKEVARIAVLRTPLRQNASARLATFHYDIEELLHLGEPHLATAASRLKPTGSFAVLYSGHDAVCTELLPKKYFQLLEKLDGDNPAEKIAETLGISGEESRKFLKIALQEGIVVPVKR</sequence>
<dbReference type="CDD" id="cd01335">
    <property type="entry name" value="Radical_SAM"/>
    <property type="match status" value="1"/>
</dbReference>
<dbReference type="AlphaFoldDB" id="A0A1C9U4U7"/>
<dbReference type="PROSITE" id="PS51332">
    <property type="entry name" value="B12_BINDING"/>
    <property type="match status" value="1"/>
</dbReference>
<dbReference type="InterPro" id="IPR034466">
    <property type="entry name" value="Methyltransferase_Class_B"/>
</dbReference>
<evidence type="ECO:0000256" key="2">
    <source>
        <dbReference type="ARBA" id="ARBA00022691"/>
    </source>
</evidence>
<keyword evidence="5" id="KW-0411">Iron-sulfur</keyword>